<dbReference type="Gene3D" id="3.40.50.1400">
    <property type="match status" value="2"/>
</dbReference>
<dbReference type="CDD" id="cd00419">
    <property type="entry name" value="Ferrochelatase_C"/>
    <property type="match status" value="1"/>
</dbReference>
<evidence type="ECO:0000256" key="6">
    <source>
        <dbReference type="ARBA" id="ARBA00024536"/>
    </source>
</evidence>
<keyword evidence="7" id="KW-0479">Metal-binding</keyword>
<comment type="caution">
    <text evidence="7">Lacks conserved residue(s) required for the propagation of feature annotation.</text>
</comment>
<dbReference type="InterPro" id="IPR019772">
    <property type="entry name" value="Ferrochelatase_AS"/>
</dbReference>
<dbReference type="InterPro" id="IPR033659">
    <property type="entry name" value="Ferrochelatase_N"/>
</dbReference>
<reference evidence="9 10" key="1">
    <citation type="journal article" date="2019" name="Int. J. Syst. Evol. Microbiol.">
        <title>The Global Catalogue of Microorganisms (GCM) 10K type strain sequencing project: providing services to taxonomists for standard genome sequencing and annotation.</title>
        <authorList>
            <consortium name="The Broad Institute Genomics Platform"/>
            <consortium name="The Broad Institute Genome Sequencing Center for Infectious Disease"/>
            <person name="Wu L."/>
            <person name="Ma J."/>
        </authorList>
    </citation>
    <scope>NUCLEOTIDE SEQUENCE [LARGE SCALE GENOMIC DNA]</scope>
    <source>
        <strain evidence="9 10">JCM 10671</strain>
    </source>
</reference>
<organism evidence="9 10">
    <name type="scientific">Sporichthya brevicatena</name>
    <dbReference type="NCBI Taxonomy" id="171442"/>
    <lineage>
        <taxon>Bacteria</taxon>
        <taxon>Bacillati</taxon>
        <taxon>Actinomycetota</taxon>
        <taxon>Actinomycetes</taxon>
        <taxon>Sporichthyales</taxon>
        <taxon>Sporichthyaceae</taxon>
        <taxon>Sporichthya</taxon>
    </lineage>
</organism>
<dbReference type="PROSITE" id="PS00534">
    <property type="entry name" value="FERROCHELATASE"/>
    <property type="match status" value="1"/>
</dbReference>
<dbReference type="HAMAP" id="MF_00323">
    <property type="entry name" value="Ferrochelatase"/>
    <property type="match status" value="1"/>
</dbReference>
<dbReference type="CDD" id="cd03411">
    <property type="entry name" value="Ferrochelatase_N"/>
    <property type="match status" value="1"/>
</dbReference>
<feature type="binding site" evidence="7">
    <location>
        <position position="55"/>
    </location>
    <ligand>
        <name>Fe-coproporphyrin III</name>
        <dbReference type="ChEBI" id="CHEBI:68438"/>
    </ligand>
</feature>
<comment type="subcellular location">
    <subcellularLocation>
        <location evidence="7 8">Cytoplasm</location>
    </subcellularLocation>
</comment>
<dbReference type="Pfam" id="PF00762">
    <property type="entry name" value="Ferrochelatase"/>
    <property type="match status" value="1"/>
</dbReference>
<evidence type="ECO:0000256" key="5">
    <source>
        <dbReference type="ARBA" id="ARBA00023244"/>
    </source>
</evidence>
<evidence type="ECO:0000256" key="1">
    <source>
        <dbReference type="ARBA" id="ARBA00004744"/>
    </source>
</evidence>
<dbReference type="EC" id="4.99.1.9" evidence="7"/>
<dbReference type="SUPFAM" id="SSF53800">
    <property type="entry name" value="Chelatase"/>
    <property type="match status" value="1"/>
</dbReference>
<evidence type="ECO:0000256" key="7">
    <source>
        <dbReference type="HAMAP-Rule" id="MF_00323"/>
    </source>
</evidence>
<evidence type="ECO:0000256" key="2">
    <source>
        <dbReference type="ARBA" id="ARBA00023004"/>
    </source>
</evidence>
<dbReference type="NCBIfam" id="TIGR00109">
    <property type="entry name" value="hemH"/>
    <property type="match status" value="1"/>
</dbReference>
<evidence type="ECO:0000256" key="4">
    <source>
        <dbReference type="ARBA" id="ARBA00023239"/>
    </source>
</evidence>
<feature type="binding site" evidence="7">
    <location>
        <position position="273"/>
    </location>
    <ligand>
        <name>Fe(2+)</name>
        <dbReference type="ChEBI" id="CHEBI:29033"/>
    </ligand>
</feature>
<dbReference type="InterPro" id="IPR001015">
    <property type="entry name" value="Ferrochelatase"/>
</dbReference>
<keyword evidence="7 8" id="KW-0963">Cytoplasm</keyword>
<dbReference type="NCBIfam" id="NF000689">
    <property type="entry name" value="PRK00035.2-1"/>
    <property type="match status" value="1"/>
</dbReference>
<keyword evidence="10" id="KW-1185">Reference proteome</keyword>
<evidence type="ECO:0000313" key="9">
    <source>
        <dbReference type="EMBL" id="GAA0627068.1"/>
    </source>
</evidence>
<protein>
    <recommendedName>
        <fullName evidence="7">Coproporphyrin III ferrochelatase</fullName>
        <ecNumber evidence="7">4.99.1.9</ecNumber>
    </recommendedName>
</protein>
<comment type="catalytic activity">
    <reaction evidence="6">
        <text>Fe-coproporphyrin III + 2 H(+) = coproporphyrin III + Fe(2+)</text>
        <dbReference type="Rhea" id="RHEA:49572"/>
        <dbReference type="ChEBI" id="CHEBI:15378"/>
        <dbReference type="ChEBI" id="CHEBI:29033"/>
        <dbReference type="ChEBI" id="CHEBI:68438"/>
        <dbReference type="ChEBI" id="CHEBI:131725"/>
        <dbReference type="EC" id="4.99.1.9"/>
    </reaction>
    <physiologicalReaction direction="right-to-left" evidence="6">
        <dbReference type="Rhea" id="RHEA:49574"/>
    </physiologicalReaction>
</comment>
<feature type="binding site" evidence="7">
    <location>
        <position position="124"/>
    </location>
    <ligand>
        <name>Fe-coproporphyrin III</name>
        <dbReference type="ChEBI" id="CHEBI:68438"/>
    </ligand>
</feature>
<dbReference type="Proteomes" id="UP001500957">
    <property type="component" value="Unassembled WGS sequence"/>
</dbReference>
<keyword evidence="4 7" id="KW-0456">Lyase</keyword>
<gene>
    <name evidence="7" type="primary">cpfC</name>
    <name evidence="9" type="ORF">GCM10009547_33280</name>
</gene>
<dbReference type="InterPro" id="IPR033644">
    <property type="entry name" value="Ferrochelatase_C"/>
</dbReference>
<accession>A0ABN1H2B2</accession>
<keyword evidence="3 7" id="KW-0350">Heme biosynthesis</keyword>
<name>A0ABN1H2B2_9ACTN</name>
<dbReference type="RefSeq" id="WP_344606783.1">
    <property type="nucleotide sequence ID" value="NZ_BAAAHE010000027.1"/>
</dbReference>
<evidence type="ECO:0000313" key="10">
    <source>
        <dbReference type="Proteomes" id="UP001500957"/>
    </source>
</evidence>
<dbReference type="PANTHER" id="PTHR11108">
    <property type="entry name" value="FERROCHELATASE"/>
    <property type="match status" value="1"/>
</dbReference>
<comment type="pathway">
    <text evidence="1 7 8">Porphyrin-containing compound metabolism; protoheme biosynthesis.</text>
</comment>
<dbReference type="EMBL" id="BAAAHE010000027">
    <property type="protein sequence ID" value="GAA0627068.1"/>
    <property type="molecule type" value="Genomic_DNA"/>
</dbReference>
<keyword evidence="2 7" id="KW-0408">Iron</keyword>
<comment type="function">
    <text evidence="7 8">Involved in coproporphyrin-dependent heme b biosynthesis. Catalyzes the insertion of ferrous iron into coproporphyrin III to form Fe-coproporphyrin III.</text>
</comment>
<comment type="caution">
    <text evidence="9">The sequence shown here is derived from an EMBL/GenBank/DDBJ whole genome shotgun (WGS) entry which is preliminary data.</text>
</comment>
<evidence type="ECO:0000256" key="8">
    <source>
        <dbReference type="RuleBase" id="RU000607"/>
    </source>
</evidence>
<keyword evidence="5 7" id="KW-0627">Porphyrin biosynthesis</keyword>
<sequence>MSAGPFDAFLLVSFGGPEGPDDVMPFLQNVTRGKDVPPERLAEVAEHYHRFGGVSPINGHCRELLGALEADFAVNGIDLPIYWGNRNWNPSLRDAIAQMADDGRRRALVLLTSAYASYPGCRQYREDIFAAKAGIPKAPNFARIRHYFNHPGFVKPMVANTVAALEQLPADQRESATILFTTHSIPMAMAYSAGPEGGLYVRQHEDVAAVVAAGVQEATGIERPYELVFQSRSGPPQVPWLEPDIGDRLTALSQVGTTAVVVVPIGFISDHMEVVYDLDVELKEQADKLGVAFARAGTVGAAPEFVAAIRELVLERANSVMPDQRPALGELGASYDLCPPGCCPNPKGPRPAVAGRD</sequence>
<dbReference type="PANTHER" id="PTHR11108:SF1">
    <property type="entry name" value="FERROCHELATASE, MITOCHONDRIAL"/>
    <property type="match status" value="1"/>
</dbReference>
<comment type="similarity">
    <text evidence="7 8">Belongs to the ferrochelatase family.</text>
</comment>
<evidence type="ECO:0000256" key="3">
    <source>
        <dbReference type="ARBA" id="ARBA00023133"/>
    </source>
</evidence>
<feature type="binding site" evidence="7">
    <location>
        <position position="183"/>
    </location>
    <ligand>
        <name>Fe(2+)</name>
        <dbReference type="ChEBI" id="CHEBI:29033"/>
    </ligand>
</feature>
<proteinExistence type="inferred from homology"/>